<gene>
    <name evidence="2" type="ORF">EZI54_22110</name>
</gene>
<dbReference type="RefSeq" id="WP_123634490.1">
    <property type="nucleotide sequence ID" value="NZ_SJDL01000056.1"/>
</dbReference>
<evidence type="ECO:0000256" key="1">
    <source>
        <dbReference type="SAM" id="Phobius"/>
    </source>
</evidence>
<dbReference type="EMBL" id="SJDL01000056">
    <property type="protein sequence ID" value="TBW47851.1"/>
    <property type="molecule type" value="Genomic_DNA"/>
</dbReference>
<feature type="transmembrane region" description="Helical" evidence="1">
    <location>
        <begin position="6"/>
        <end position="27"/>
    </location>
</feature>
<evidence type="ECO:0000313" key="3">
    <source>
        <dbReference type="Proteomes" id="UP000313645"/>
    </source>
</evidence>
<keyword evidence="1" id="KW-0812">Transmembrane</keyword>
<keyword evidence="3" id="KW-1185">Reference proteome</keyword>
<dbReference type="Proteomes" id="UP000313645">
    <property type="component" value="Unassembled WGS sequence"/>
</dbReference>
<evidence type="ECO:0000313" key="2">
    <source>
        <dbReference type="EMBL" id="TBW47851.1"/>
    </source>
</evidence>
<protein>
    <submittedName>
        <fullName evidence="2">Uncharacterized protein</fullName>
    </submittedName>
</protein>
<proteinExistence type="predicted"/>
<name>A0ABY1ZG35_9GAMM</name>
<keyword evidence="1" id="KW-1133">Transmembrane helix</keyword>
<keyword evidence="1" id="KW-0472">Membrane</keyword>
<sequence>MVTGVSNVTVFLALCVIGLLIAAIVLYRQLKRQGEMLESALSRIESLNGGRRSEEPQMVLTVRVLDPIAVAKRESRSARIVADHLPNMVCRRVYQQVMREVGAELAERGVEAEMKVEYR</sequence>
<organism evidence="2 3">
    <name type="scientific">Marinobacter halodurans</name>
    <dbReference type="NCBI Taxonomy" id="2528979"/>
    <lineage>
        <taxon>Bacteria</taxon>
        <taxon>Pseudomonadati</taxon>
        <taxon>Pseudomonadota</taxon>
        <taxon>Gammaproteobacteria</taxon>
        <taxon>Pseudomonadales</taxon>
        <taxon>Marinobacteraceae</taxon>
        <taxon>Marinobacter</taxon>
    </lineage>
</organism>
<accession>A0ABY1ZG35</accession>
<comment type="caution">
    <text evidence="2">The sequence shown here is derived from an EMBL/GenBank/DDBJ whole genome shotgun (WGS) entry which is preliminary data.</text>
</comment>
<reference evidence="2 3" key="1">
    <citation type="submission" date="2019-02" db="EMBL/GenBank/DDBJ databases">
        <title>Marinobacter halodurans sp. nov., a marine bacterium isolated from sea tidal flat.</title>
        <authorList>
            <person name="Yoo Y."/>
            <person name="Lee D.W."/>
            <person name="Kim B.S."/>
            <person name="Kim J.-J."/>
        </authorList>
    </citation>
    <scope>NUCLEOTIDE SEQUENCE [LARGE SCALE GENOMIC DNA]</scope>
    <source>
        <strain evidence="2 3">YJ-S3-2</strain>
    </source>
</reference>